<dbReference type="Gene3D" id="3.40.50.1100">
    <property type="match status" value="2"/>
</dbReference>
<dbReference type="PANTHER" id="PTHR42937">
    <property type="match status" value="1"/>
</dbReference>
<dbReference type="Pfam" id="PF00291">
    <property type="entry name" value="PALP"/>
    <property type="match status" value="1"/>
</dbReference>
<keyword evidence="2" id="KW-0663">Pyridoxal phosphate</keyword>
<dbReference type="SUPFAM" id="SSF53686">
    <property type="entry name" value="Tryptophan synthase beta subunit-like PLP-dependent enzymes"/>
    <property type="match status" value="1"/>
</dbReference>
<evidence type="ECO:0000313" key="4">
    <source>
        <dbReference type="EMBL" id="MFB9831426.1"/>
    </source>
</evidence>
<comment type="cofactor">
    <cofactor evidence="1">
        <name>pyridoxal 5'-phosphate</name>
        <dbReference type="ChEBI" id="CHEBI:597326"/>
    </cofactor>
</comment>
<feature type="domain" description="Tryptophan synthase beta chain-like PALP" evidence="3">
    <location>
        <begin position="34"/>
        <end position="339"/>
    </location>
</feature>
<comment type="caution">
    <text evidence="4">The sequence shown here is derived from an EMBL/GenBank/DDBJ whole genome shotgun (WGS) entry which is preliminary data.</text>
</comment>
<dbReference type="EMBL" id="JBHLZP010000017">
    <property type="protein sequence ID" value="MFB9831426.1"/>
    <property type="molecule type" value="Genomic_DNA"/>
</dbReference>
<sequence>MERVSVNPAWAGGRAPGSAPDAAEIEAFHASMPGFQRTPLIALPGQDGRRVFVKHERERLGLPSFKVVGASWAIHRVVADKCGGTVPPRFEATAAAARSLPAGMVLTTATDGNHGRAVAHIGRRLGIACRIYVPSGMLPARIAVIKKEGAEVTVVDGSYDDTVRRSAADARENPHHLLVSDTSWPGYETVPSAVAAGYGTIFREAYAQLAEATGEPAAFDLAVVPAGVGAFASAAVRNLTRGEGCDVVTVEPRAADCVRRSLAAGRPVTVPGPHESIMAGLNCGEVSRVAWPVLRGGVRAAVAVSDDEVMDAMRRLADEGIAAGESGAASLAGLAVLAEDPAGVRLLSSGRHRTVLLLVTEGVTDPDAYRTIVRR</sequence>
<dbReference type="GO" id="GO:0008838">
    <property type="term" value="F:diaminopropionate ammonia-lyase activity"/>
    <property type="evidence" value="ECO:0007669"/>
    <property type="project" value="UniProtKB-EC"/>
</dbReference>
<dbReference type="InterPro" id="IPR001926">
    <property type="entry name" value="TrpB-like_PALP"/>
</dbReference>
<evidence type="ECO:0000313" key="5">
    <source>
        <dbReference type="Proteomes" id="UP001589627"/>
    </source>
</evidence>
<proteinExistence type="predicted"/>
<dbReference type="EC" id="4.3.1.15" evidence="4"/>
<dbReference type="RefSeq" id="WP_378195486.1">
    <property type="nucleotide sequence ID" value="NZ_JBHLZP010000017.1"/>
</dbReference>
<name>A0ABV5Y8S8_9ACTN</name>
<keyword evidence="4" id="KW-0456">Lyase</keyword>
<dbReference type="NCBIfam" id="NF006058">
    <property type="entry name" value="PRK08206.1"/>
    <property type="match status" value="1"/>
</dbReference>
<keyword evidence="5" id="KW-1185">Reference proteome</keyword>
<dbReference type="PANTHER" id="PTHR42937:SF1">
    <property type="entry name" value="DIAMINOPROPIONATE AMMONIA-LYASE"/>
    <property type="match status" value="1"/>
</dbReference>
<protein>
    <submittedName>
        <fullName evidence="4">Diaminopropionate ammonia-lyase</fullName>
        <ecNumber evidence="4">4.3.1.15</ecNumber>
    </submittedName>
</protein>
<evidence type="ECO:0000259" key="3">
    <source>
        <dbReference type="Pfam" id="PF00291"/>
    </source>
</evidence>
<dbReference type="InterPro" id="IPR036052">
    <property type="entry name" value="TrpB-like_PALP_sf"/>
</dbReference>
<organism evidence="4 5">
    <name type="scientific">Actinoallomurus acaciae</name>
    <dbReference type="NCBI Taxonomy" id="502577"/>
    <lineage>
        <taxon>Bacteria</taxon>
        <taxon>Bacillati</taxon>
        <taxon>Actinomycetota</taxon>
        <taxon>Actinomycetes</taxon>
        <taxon>Streptosporangiales</taxon>
        <taxon>Thermomonosporaceae</taxon>
        <taxon>Actinoallomurus</taxon>
    </lineage>
</organism>
<gene>
    <name evidence="4" type="ORF">ACFFNX_04400</name>
</gene>
<reference evidence="4 5" key="1">
    <citation type="submission" date="2024-09" db="EMBL/GenBank/DDBJ databases">
        <authorList>
            <person name="Sun Q."/>
            <person name="Mori K."/>
        </authorList>
    </citation>
    <scope>NUCLEOTIDE SEQUENCE [LARGE SCALE GENOMIC DNA]</scope>
    <source>
        <strain evidence="4 5">TBRC 0563</strain>
    </source>
</reference>
<evidence type="ECO:0000256" key="2">
    <source>
        <dbReference type="ARBA" id="ARBA00022898"/>
    </source>
</evidence>
<accession>A0ABV5Y8S8</accession>
<dbReference type="Proteomes" id="UP001589627">
    <property type="component" value="Unassembled WGS sequence"/>
</dbReference>
<evidence type="ECO:0000256" key="1">
    <source>
        <dbReference type="ARBA" id="ARBA00001933"/>
    </source>
</evidence>